<feature type="non-terminal residue" evidence="1">
    <location>
        <position position="1"/>
    </location>
</feature>
<comment type="caution">
    <text evidence="1">The sequence shown here is derived from an EMBL/GenBank/DDBJ whole genome shotgun (WGS) entry which is preliminary data.</text>
</comment>
<sequence length="125" mass="14067">MSSGVDRNSALPDDVSVLAFCRKQFRHVAPWCVANGLGALFCILEHSPVLEKLTLQLAKGPNRRREMDAINNVMEKSAAISKILKMVDVQCDVVDDRVCNILKLLKTLEVKFTIRRTKKNWLNAS</sequence>
<organism evidence="1 2">
    <name type="scientific">Eragrostis curvula</name>
    <name type="common">weeping love grass</name>
    <dbReference type="NCBI Taxonomy" id="38414"/>
    <lineage>
        <taxon>Eukaryota</taxon>
        <taxon>Viridiplantae</taxon>
        <taxon>Streptophyta</taxon>
        <taxon>Embryophyta</taxon>
        <taxon>Tracheophyta</taxon>
        <taxon>Spermatophyta</taxon>
        <taxon>Magnoliopsida</taxon>
        <taxon>Liliopsida</taxon>
        <taxon>Poales</taxon>
        <taxon>Poaceae</taxon>
        <taxon>PACMAD clade</taxon>
        <taxon>Chloridoideae</taxon>
        <taxon>Eragrostideae</taxon>
        <taxon>Eragrostidinae</taxon>
        <taxon>Eragrostis</taxon>
    </lineage>
</organism>
<dbReference type="AlphaFoldDB" id="A0A5J9U056"/>
<dbReference type="OrthoDB" id="612216at2759"/>
<dbReference type="Gramene" id="TVU16807">
    <property type="protein sequence ID" value="TVU16807"/>
    <property type="gene ID" value="EJB05_36962"/>
</dbReference>
<proteinExistence type="predicted"/>
<dbReference type="InterPro" id="IPR053197">
    <property type="entry name" value="F-box_SCFL_complex_component"/>
</dbReference>
<dbReference type="Proteomes" id="UP000324897">
    <property type="component" value="Unassembled WGS sequence"/>
</dbReference>
<keyword evidence="2" id="KW-1185">Reference proteome</keyword>
<evidence type="ECO:0000313" key="2">
    <source>
        <dbReference type="Proteomes" id="UP000324897"/>
    </source>
</evidence>
<protein>
    <submittedName>
        <fullName evidence="1">Uncharacterized protein</fullName>
    </submittedName>
</protein>
<gene>
    <name evidence="1" type="ORF">EJB05_36962</name>
</gene>
<name>A0A5J9U056_9POAL</name>
<dbReference type="PANTHER" id="PTHR34223">
    <property type="entry name" value="OS11G0201299 PROTEIN"/>
    <property type="match status" value="1"/>
</dbReference>
<accession>A0A5J9U056</accession>
<reference evidence="1 2" key="1">
    <citation type="journal article" date="2019" name="Sci. Rep.">
        <title>A high-quality genome of Eragrostis curvula grass provides insights into Poaceae evolution and supports new strategies to enhance forage quality.</title>
        <authorList>
            <person name="Carballo J."/>
            <person name="Santos B.A.C.M."/>
            <person name="Zappacosta D."/>
            <person name="Garbus I."/>
            <person name="Selva J.P."/>
            <person name="Gallo C.A."/>
            <person name="Diaz A."/>
            <person name="Albertini E."/>
            <person name="Caccamo M."/>
            <person name="Echenique V."/>
        </authorList>
    </citation>
    <scope>NUCLEOTIDE SEQUENCE [LARGE SCALE GENOMIC DNA]</scope>
    <source>
        <strain evidence="2">cv. Victoria</strain>
        <tissue evidence="1">Leaf</tissue>
    </source>
</reference>
<dbReference type="EMBL" id="RWGY01000030">
    <property type="protein sequence ID" value="TVU16807.1"/>
    <property type="molecule type" value="Genomic_DNA"/>
</dbReference>
<evidence type="ECO:0000313" key="1">
    <source>
        <dbReference type="EMBL" id="TVU16807.1"/>
    </source>
</evidence>
<dbReference type="PANTHER" id="PTHR34223:SF80">
    <property type="entry name" value="OS11G0205900 PROTEIN"/>
    <property type="match status" value="1"/>
</dbReference>